<organism evidence="1 2">
    <name type="scientific">Paractinoplanes toevensis</name>
    <dbReference type="NCBI Taxonomy" id="571911"/>
    <lineage>
        <taxon>Bacteria</taxon>
        <taxon>Bacillati</taxon>
        <taxon>Actinomycetota</taxon>
        <taxon>Actinomycetes</taxon>
        <taxon>Micromonosporales</taxon>
        <taxon>Micromonosporaceae</taxon>
        <taxon>Paractinoplanes</taxon>
    </lineage>
</organism>
<dbReference type="Proteomes" id="UP000677082">
    <property type="component" value="Unassembled WGS sequence"/>
</dbReference>
<reference evidence="1 2" key="1">
    <citation type="submission" date="2021-03" db="EMBL/GenBank/DDBJ databases">
        <title>Whole genome shotgun sequence of Actinoplanes toevensis NBRC 105298.</title>
        <authorList>
            <person name="Komaki H."/>
            <person name="Tamura T."/>
        </authorList>
    </citation>
    <scope>NUCLEOTIDE SEQUENCE [LARGE SCALE GENOMIC DNA]</scope>
    <source>
        <strain evidence="1 2">NBRC 105298</strain>
    </source>
</reference>
<proteinExistence type="predicted"/>
<comment type="caution">
    <text evidence="1">The sequence shown here is derived from an EMBL/GenBank/DDBJ whole genome shotgun (WGS) entry which is preliminary data.</text>
</comment>
<keyword evidence="2" id="KW-1185">Reference proteome</keyword>
<name>A0A919T527_9ACTN</name>
<protein>
    <submittedName>
        <fullName evidence="1">Uncharacterized protein</fullName>
    </submittedName>
</protein>
<dbReference type="EMBL" id="BOQN01000007">
    <property type="protein sequence ID" value="GIM88807.1"/>
    <property type="molecule type" value="Genomic_DNA"/>
</dbReference>
<dbReference type="AlphaFoldDB" id="A0A919T527"/>
<evidence type="ECO:0000313" key="2">
    <source>
        <dbReference type="Proteomes" id="UP000677082"/>
    </source>
</evidence>
<accession>A0A919T527</accession>
<sequence>MQTDKSTFAAAEPPDGTKLILVIRDDWMVLVRDDETARKDGYPAGVRWYLANEDAGPEEPETLLGWLHYADAVYALGEQLAVFN</sequence>
<evidence type="ECO:0000313" key="1">
    <source>
        <dbReference type="EMBL" id="GIM88807.1"/>
    </source>
</evidence>
<gene>
    <name evidence="1" type="ORF">Ato02nite_006000</name>
</gene>
<dbReference type="RefSeq" id="WP_213004789.1">
    <property type="nucleotide sequence ID" value="NZ_BOQN01000007.1"/>
</dbReference>